<dbReference type="CDD" id="cd03121">
    <property type="entry name" value="alpha_CARP_X_XI_like"/>
    <property type="match status" value="1"/>
</dbReference>
<dbReference type="OrthoDB" id="5978072at2759"/>
<accession>A0A226E5S8</accession>
<comment type="caution">
    <text evidence="4">The sequence shown here is derived from an EMBL/GenBank/DDBJ whole genome shotgun (WGS) entry which is preliminary data.</text>
</comment>
<evidence type="ECO:0000256" key="1">
    <source>
        <dbReference type="ARBA" id="ARBA00010718"/>
    </source>
</evidence>
<evidence type="ECO:0000259" key="3">
    <source>
        <dbReference type="PROSITE" id="PS51144"/>
    </source>
</evidence>
<proteinExistence type="inferred from homology"/>
<feature type="region of interest" description="Disordered" evidence="2">
    <location>
        <begin position="121"/>
        <end position="149"/>
    </location>
</feature>
<name>A0A226E5S8_FOLCA</name>
<dbReference type="PANTHER" id="PTHR18952">
    <property type="entry name" value="CARBONIC ANHYDRASE"/>
    <property type="match status" value="1"/>
</dbReference>
<dbReference type="InterPro" id="IPR001148">
    <property type="entry name" value="CA_dom"/>
</dbReference>
<dbReference type="Pfam" id="PF00194">
    <property type="entry name" value="Carb_anhydrase"/>
    <property type="match status" value="1"/>
</dbReference>
<reference evidence="4 5" key="1">
    <citation type="submission" date="2015-12" db="EMBL/GenBank/DDBJ databases">
        <title>The genome of Folsomia candida.</title>
        <authorList>
            <person name="Faddeeva A."/>
            <person name="Derks M.F."/>
            <person name="Anvar Y."/>
            <person name="Smit S."/>
            <person name="Van Straalen N."/>
            <person name="Roelofs D."/>
        </authorList>
    </citation>
    <scope>NUCLEOTIDE SEQUENCE [LARGE SCALE GENOMIC DNA]</scope>
    <source>
        <strain evidence="4 5">VU population</strain>
        <tissue evidence="4">Whole body</tissue>
    </source>
</reference>
<dbReference type="InterPro" id="IPR036398">
    <property type="entry name" value="CA_dom_sf"/>
</dbReference>
<dbReference type="PANTHER" id="PTHR18952:SF208">
    <property type="entry name" value="CARBONIC ANHYDRASE XA-RELATED"/>
    <property type="match status" value="1"/>
</dbReference>
<comment type="similarity">
    <text evidence="1">Belongs to the alpha-carbonic anhydrase family.</text>
</comment>
<sequence>MREGRKKRQPTTTFPVCTCLLASSSPSTCPRRHAGSIAVSWEDWWTYDGISGPAFWGLINPDWALCSKGHRQSPVDLQPKELLFDPNLRTIHIDKERVNGFMTNTAHSVIFYTGPYYDEGSEPDGGGSRGEDAFMSANMGGAGSQSNSSPRVLVNITGGPLSYRYQFHEIHIHYGMRDEIGSEHTIQGYSFPAELQMYGFNAQLYSNFSEAVSRSQGIVAISVLLQLGDLSNPELRILTDQLNNIKYNGQSASVQRLSLQALLPNTDHYMTYEGSTTMPACQETVTWVVMNKPIYITKQQLHALRKLMQGDEEYQKAPLGSNFRPPQSLHNRVVRTNIDFATNADCRASMRKEMHYKGDIQFPLQTIGRTSNEQSTRRASDYLAIRFPAVCM</sequence>
<dbReference type="Proteomes" id="UP000198287">
    <property type="component" value="Unassembled WGS sequence"/>
</dbReference>
<dbReference type="GO" id="GO:0006730">
    <property type="term" value="P:one-carbon metabolic process"/>
    <property type="evidence" value="ECO:0007669"/>
    <property type="project" value="TreeGrafter"/>
</dbReference>
<feature type="domain" description="Alpha-carbonic anhydrase" evidence="3">
    <location>
        <begin position="43"/>
        <end position="338"/>
    </location>
</feature>
<dbReference type="InterPro" id="IPR041878">
    <property type="entry name" value="Alpha_CARP_X/XI"/>
</dbReference>
<dbReference type="SMART" id="SM01057">
    <property type="entry name" value="Carb_anhydrase"/>
    <property type="match status" value="1"/>
</dbReference>
<dbReference type="SUPFAM" id="SSF51069">
    <property type="entry name" value="Carbonic anhydrase"/>
    <property type="match status" value="1"/>
</dbReference>
<dbReference type="Gene3D" id="3.10.200.10">
    <property type="entry name" value="Alpha carbonic anhydrase"/>
    <property type="match status" value="1"/>
</dbReference>
<dbReference type="GO" id="GO:0004089">
    <property type="term" value="F:carbonate dehydratase activity"/>
    <property type="evidence" value="ECO:0007669"/>
    <property type="project" value="InterPro"/>
</dbReference>
<organism evidence="4 5">
    <name type="scientific">Folsomia candida</name>
    <name type="common">Springtail</name>
    <dbReference type="NCBI Taxonomy" id="158441"/>
    <lineage>
        <taxon>Eukaryota</taxon>
        <taxon>Metazoa</taxon>
        <taxon>Ecdysozoa</taxon>
        <taxon>Arthropoda</taxon>
        <taxon>Hexapoda</taxon>
        <taxon>Collembola</taxon>
        <taxon>Entomobryomorpha</taxon>
        <taxon>Isotomoidea</taxon>
        <taxon>Isotomidae</taxon>
        <taxon>Proisotominae</taxon>
        <taxon>Folsomia</taxon>
    </lineage>
</organism>
<dbReference type="AlphaFoldDB" id="A0A226E5S8"/>
<gene>
    <name evidence="4" type="ORF">Fcan01_12525</name>
</gene>
<dbReference type="OMA" id="HKNQNAC"/>
<evidence type="ECO:0000313" key="5">
    <source>
        <dbReference type="Proteomes" id="UP000198287"/>
    </source>
</evidence>
<protein>
    <submittedName>
        <fullName evidence="4">Putative carbonic anhydrase-like protein 2</fullName>
    </submittedName>
</protein>
<dbReference type="GO" id="GO:0008270">
    <property type="term" value="F:zinc ion binding"/>
    <property type="evidence" value="ECO:0007669"/>
    <property type="project" value="InterPro"/>
</dbReference>
<keyword evidence="5" id="KW-1185">Reference proteome</keyword>
<evidence type="ECO:0000256" key="2">
    <source>
        <dbReference type="SAM" id="MobiDB-lite"/>
    </source>
</evidence>
<dbReference type="PROSITE" id="PS51144">
    <property type="entry name" value="ALPHA_CA_2"/>
    <property type="match status" value="1"/>
</dbReference>
<dbReference type="EMBL" id="LNIX01000006">
    <property type="protein sequence ID" value="OXA52424.1"/>
    <property type="molecule type" value="Genomic_DNA"/>
</dbReference>
<evidence type="ECO:0000313" key="4">
    <source>
        <dbReference type="EMBL" id="OXA52424.1"/>
    </source>
</evidence>
<dbReference type="InterPro" id="IPR023561">
    <property type="entry name" value="Carbonic_anhydrase_a-class"/>
</dbReference>
<dbReference type="STRING" id="158441.A0A226E5S8"/>